<evidence type="ECO:0000313" key="2">
    <source>
        <dbReference type="RefSeq" id="XP_038988031.1"/>
    </source>
</evidence>
<dbReference type="PANTHER" id="PTHR14009:SF34">
    <property type="entry name" value="LETM1 RBD DOMAIN-CONTAINING PROTEIN"/>
    <property type="match status" value="1"/>
</dbReference>
<reference evidence="1" key="1">
    <citation type="journal article" date="2019" name="Nat. Commun.">
        <title>Genome-wide association mapping of date palm fruit traits.</title>
        <authorList>
            <person name="Hazzouri K.M."/>
            <person name="Gros-Balthazard M."/>
            <person name="Flowers J.M."/>
            <person name="Copetti D."/>
            <person name="Lemansour A."/>
            <person name="Lebrun M."/>
            <person name="Masmoudi K."/>
            <person name="Ferrand S."/>
            <person name="Dhar M.I."/>
            <person name="Fresquez Z.A."/>
            <person name="Rosas U."/>
            <person name="Zhang J."/>
            <person name="Talag J."/>
            <person name="Lee S."/>
            <person name="Kudrna D."/>
            <person name="Powell R.F."/>
            <person name="Leitch I.J."/>
            <person name="Krueger R.R."/>
            <person name="Wing R.A."/>
            <person name="Amiri K.M.A."/>
            <person name="Purugganan M.D."/>
        </authorList>
    </citation>
    <scope>NUCLEOTIDE SEQUENCE [LARGE SCALE GENOMIC DNA]</scope>
    <source>
        <strain evidence="1">cv. Khalas</strain>
    </source>
</reference>
<evidence type="ECO:0000313" key="1">
    <source>
        <dbReference type="Proteomes" id="UP000228380"/>
    </source>
</evidence>
<dbReference type="OrthoDB" id="275278at2759"/>
<name>A0A8B9AMQ5_PHODC</name>
<proteinExistence type="predicted"/>
<sequence length="509" mass="57624">MSSTVSLEFDRDYGEEVPPLDVCANYRMDISLTNIVLQLLHETAMSVFRAIKSQKSATSHLKVANAWVGVDADVWHRKIAYQQQAAVYALLKTVMEMGSMFDDKHPTFPQSEFDYGLHSKSVEQERPELGDMEDATLSTKKFSCIAGTVLATSCCVALTKLGAKRISCPAFTMSLPDLTRELMDTLHGSSSIGKLHRSATNAGFENEFLSHFGPKVLHHDTRGEVMFWMRLLEVKLVAAFSRENVITNLKRICNTQVLARDLAVLGLFAFLGRKTRLFLSHMGIKDLDEPVKDFICYLECGILFLYPELSSICMYQLFMEVVSEELGWLDFYAAVPCIRHQERKRSKQHALQAEKEIILSTVFGVCSDMFSSFIHYSKKTQESLDAKLVVYLQQSKNLLVICIEDYWAAYDRLCGLGRTTRAQFPEPMTHLRDLGTIRMQHQCRGDLMAREITESNPPYVSGINKPSCSDKILDELSVPEAMDEKINQNFFVRSCYSLLATIYVRLAPA</sequence>
<gene>
    <name evidence="2" type="primary">LOC120112535</name>
</gene>
<dbReference type="AlphaFoldDB" id="A0A8B9AMQ5"/>
<dbReference type="Proteomes" id="UP000228380">
    <property type="component" value="Chromosome 11"/>
</dbReference>
<dbReference type="GO" id="GO:0030003">
    <property type="term" value="P:intracellular monoatomic cation homeostasis"/>
    <property type="evidence" value="ECO:0007669"/>
    <property type="project" value="TreeGrafter"/>
</dbReference>
<dbReference type="GO" id="GO:0005743">
    <property type="term" value="C:mitochondrial inner membrane"/>
    <property type="evidence" value="ECO:0007669"/>
    <property type="project" value="InterPro"/>
</dbReference>
<organism evidence="1 2">
    <name type="scientific">Phoenix dactylifera</name>
    <name type="common">Date palm</name>
    <dbReference type="NCBI Taxonomy" id="42345"/>
    <lineage>
        <taxon>Eukaryota</taxon>
        <taxon>Viridiplantae</taxon>
        <taxon>Streptophyta</taxon>
        <taxon>Embryophyta</taxon>
        <taxon>Tracheophyta</taxon>
        <taxon>Spermatophyta</taxon>
        <taxon>Magnoliopsida</taxon>
        <taxon>Liliopsida</taxon>
        <taxon>Arecaceae</taxon>
        <taxon>Coryphoideae</taxon>
        <taxon>Phoeniceae</taxon>
        <taxon>Phoenix</taxon>
    </lineage>
</organism>
<reference evidence="2" key="2">
    <citation type="submission" date="2025-08" db="UniProtKB">
        <authorList>
            <consortium name="RefSeq"/>
        </authorList>
    </citation>
    <scope>IDENTIFICATION</scope>
    <source>
        <tissue evidence="2">Young leaves</tissue>
    </source>
</reference>
<dbReference type="PANTHER" id="PTHR14009">
    <property type="entry name" value="LEUCINE ZIPPER-EF-HAND CONTAINING TRANSMEMBRANE PROTEIN"/>
    <property type="match status" value="1"/>
</dbReference>
<dbReference type="GeneID" id="120112535"/>
<dbReference type="KEGG" id="pda:120112535"/>
<protein>
    <submittedName>
        <fullName evidence="2">Uncharacterized protein LOC120112535</fullName>
    </submittedName>
</protein>
<dbReference type="RefSeq" id="XP_038988031.1">
    <property type="nucleotide sequence ID" value="XM_039132103.1"/>
</dbReference>
<accession>A0A8B9AMQ5</accession>
<keyword evidence="1" id="KW-1185">Reference proteome</keyword>
<dbReference type="InterPro" id="IPR044202">
    <property type="entry name" value="LETM1/MDM38-like"/>
</dbReference>